<dbReference type="SUPFAM" id="SSF52540">
    <property type="entry name" value="P-loop containing nucleoside triphosphate hydrolases"/>
    <property type="match status" value="1"/>
</dbReference>
<dbReference type="AlphaFoldDB" id="A0AAV7Z6T7"/>
<proteinExistence type="inferred from homology"/>
<evidence type="ECO:0000313" key="11">
    <source>
        <dbReference type="Proteomes" id="UP001150062"/>
    </source>
</evidence>
<dbReference type="GO" id="GO:0005524">
    <property type="term" value="F:ATP binding"/>
    <property type="evidence" value="ECO:0007669"/>
    <property type="project" value="UniProtKB-KW"/>
</dbReference>
<gene>
    <name evidence="8" type="ORF">M0812_17867</name>
    <name evidence="9" type="ORF">M0813_26327</name>
</gene>
<evidence type="ECO:0000256" key="4">
    <source>
        <dbReference type="ARBA" id="ARBA00022741"/>
    </source>
</evidence>
<organism evidence="8 10">
    <name type="scientific">Anaeramoeba flamelloides</name>
    <dbReference type="NCBI Taxonomy" id="1746091"/>
    <lineage>
        <taxon>Eukaryota</taxon>
        <taxon>Metamonada</taxon>
        <taxon>Anaeramoebidae</taxon>
        <taxon>Anaeramoeba</taxon>
    </lineage>
</organism>
<keyword evidence="3 6" id="KW-0808">Transferase</keyword>
<reference evidence="8" key="2">
    <citation type="submission" date="2022-08" db="EMBL/GenBank/DDBJ databases">
        <title>Novel sulphate-reducing endosymbionts in the free-living metamonad Anaeramoeba.</title>
        <authorList>
            <person name="Jerlstrom-Hultqvist J."/>
            <person name="Cepicka I."/>
            <person name="Gallot-Lavallee L."/>
            <person name="Salas-Leiva D."/>
            <person name="Curtis B.A."/>
            <person name="Zahonova K."/>
            <person name="Pipaliya S."/>
            <person name="Dacks J."/>
            <person name="Roger A.J."/>
        </authorList>
    </citation>
    <scope>NUCLEOTIDE SEQUENCE</scope>
    <source>
        <strain evidence="8">Busselton2</strain>
    </source>
</reference>
<evidence type="ECO:0000259" key="7">
    <source>
        <dbReference type="Pfam" id="PF00485"/>
    </source>
</evidence>
<dbReference type="InterPro" id="IPR000764">
    <property type="entry name" value="Uridine_kinase-like"/>
</dbReference>
<keyword evidence="11" id="KW-1185">Reference proteome</keyword>
<dbReference type="EMBL" id="JANTQA010000036">
    <property type="protein sequence ID" value="KAJ3435828.1"/>
    <property type="molecule type" value="Genomic_DNA"/>
</dbReference>
<dbReference type="PRINTS" id="PR00988">
    <property type="entry name" value="URIDINKINASE"/>
</dbReference>
<protein>
    <recommendedName>
        <fullName evidence="6">Uridine kinase</fullName>
        <ecNumber evidence="6">2.7.1.48</ecNumber>
    </recommendedName>
</protein>
<dbReference type="InterPro" id="IPR027417">
    <property type="entry name" value="P-loop_NTPase"/>
</dbReference>
<name>A0AAV7Z6T7_9EUKA</name>
<dbReference type="NCBIfam" id="NF004018">
    <property type="entry name" value="PRK05480.1"/>
    <property type="match status" value="1"/>
</dbReference>
<evidence type="ECO:0000256" key="1">
    <source>
        <dbReference type="ARBA" id="ARBA00004690"/>
    </source>
</evidence>
<sequence>MTSLPEQTIFDFSNESFLTTKNDRTYLIGVCGGSGSGKTSVCKEIVRRMSNKQVSIISQDWFYRPLTKKDKENIEVYNFDDPKALDNKLLLQTLKNLKAGSSVFCPDYDFVTHSRTKKKQLISGDVILFEGIMAFHSKELRDLMDMKVFVDVDSDVRLARRIVRDTNERGRTIESVIEQYFKFVKPGYDDFVAPMRKFADVILLRGSKNKVGIDLLFQRIKSEIDNRSNIDLKFNTKPNRLNYPSFETFLENLNKKK</sequence>
<feature type="domain" description="Phosphoribulokinase/uridine kinase" evidence="7">
    <location>
        <begin position="27"/>
        <end position="211"/>
    </location>
</feature>
<dbReference type="EMBL" id="JAOAOG010000233">
    <property type="protein sequence ID" value="KAJ6238357.1"/>
    <property type="molecule type" value="Genomic_DNA"/>
</dbReference>
<comment type="pathway">
    <text evidence="2 6">Pyrimidine metabolism; CTP biosynthesis via salvage pathway; CTP from cytidine: step 1/3.</text>
</comment>
<dbReference type="NCBIfam" id="TIGR00235">
    <property type="entry name" value="udk"/>
    <property type="match status" value="1"/>
</dbReference>
<dbReference type="FunFam" id="3.40.50.300:FF:000339">
    <property type="entry name" value="Uridine kinase"/>
    <property type="match status" value="1"/>
</dbReference>
<dbReference type="Pfam" id="PF00485">
    <property type="entry name" value="PRK"/>
    <property type="match status" value="1"/>
</dbReference>
<dbReference type="Gene3D" id="3.40.50.300">
    <property type="entry name" value="P-loop containing nucleotide triphosphate hydrolases"/>
    <property type="match status" value="1"/>
</dbReference>
<comment type="catalytic activity">
    <reaction evidence="6">
        <text>cytidine + ATP = CMP + ADP + H(+)</text>
        <dbReference type="Rhea" id="RHEA:24674"/>
        <dbReference type="ChEBI" id="CHEBI:15378"/>
        <dbReference type="ChEBI" id="CHEBI:17562"/>
        <dbReference type="ChEBI" id="CHEBI:30616"/>
        <dbReference type="ChEBI" id="CHEBI:60377"/>
        <dbReference type="ChEBI" id="CHEBI:456216"/>
        <dbReference type="EC" id="2.7.1.48"/>
    </reaction>
</comment>
<evidence type="ECO:0000256" key="5">
    <source>
        <dbReference type="ARBA" id="ARBA00022777"/>
    </source>
</evidence>
<reference evidence="9" key="1">
    <citation type="submission" date="2022-08" db="EMBL/GenBank/DDBJ databases">
        <title>Novel sulfate-reducing endosymbionts in the free-living metamonad Anaeramoeba.</title>
        <authorList>
            <person name="Jerlstrom-Hultqvist J."/>
            <person name="Cepicka I."/>
            <person name="Gallot-Lavallee L."/>
            <person name="Salas-Leiva D."/>
            <person name="Curtis B.A."/>
            <person name="Zahonova K."/>
            <person name="Pipaliya S."/>
            <person name="Dacks J."/>
            <person name="Roger A.J."/>
        </authorList>
    </citation>
    <scope>NUCLEOTIDE SEQUENCE</scope>
    <source>
        <strain evidence="9">Schooner1</strain>
    </source>
</reference>
<comment type="catalytic activity">
    <reaction evidence="6">
        <text>uridine + ATP = UMP + ADP + H(+)</text>
        <dbReference type="Rhea" id="RHEA:16825"/>
        <dbReference type="ChEBI" id="CHEBI:15378"/>
        <dbReference type="ChEBI" id="CHEBI:16704"/>
        <dbReference type="ChEBI" id="CHEBI:30616"/>
        <dbReference type="ChEBI" id="CHEBI:57865"/>
        <dbReference type="ChEBI" id="CHEBI:456216"/>
        <dbReference type="EC" id="2.7.1.48"/>
    </reaction>
</comment>
<keyword evidence="5 6" id="KW-0418">Kinase</keyword>
<comment type="similarity">
    <text evidence="6">Belongs to the uridine kinase family.</text>
</comment>
<accession>A0AAV7Z6T7</accession>
<dbReference type="GO" id="GO:0004849">
    <property type="term" value="F:uridine kinase activity"/>
    <property type="evidence" value="ECO:0007669"/>
    <property type="project" value="UniProtKB-EC"/>
</dbReference>
<dbReference type="InterPro" id="IPR006083">
    <property type="entry name" value="PRK/URK"/>
</dbReference>
<comment type="pathway">
    <text evidence="1 6">Pyrimidine metabolism; UMP biosynthesis via salvage pathway; UMP from uridine: step 1/1.</text>
</comment>
<comment type="caution">
    <text evidence="8">The sequence shown here is derived from an EMBL/GenBank/DDBJ whole genome shotgun (WGS) entry which is preliminary data.</text>
</comment>
<dbReference type="EC" id="2.7.1.48" evidence="6"/>
<keyword evidence="6" id="KW-0067">ATP-binding</keyword>
<dbReference type="GO" id="GO:0008655">
    <property type="term" value="P:pyrimidine-containing compound salvage"/>
    <property type="evidence" value="ECO:0007669"/>
    <property type="project" value="UniProtKB-ARBA"/>
</dbReference>
<evidence type="ECO:0000313" key="10">
    <source>
        <dbReference type="Proteomes" id="UP001146793"/>
    </source>
</evidence>
<dbReference type="CDD" id="cd02023">
    <property type="entry name" value="UMPK"/>
    <property type="match status" value="1"/>
</dbReference>
<dbReference type="Proteomes" id="UP001146793">
    <property type="component" value="Unassembled WGS sequence"/>
</dbReference>
<evidence type="ECO:0000256" key="6">
    <source>
        <dbReference type="RuleBase" id="RU003825"/>
    </source>
</evidence>
<evidence type="ECO:0000256" key="3">
    <source>
        <dbReference type="ARBA" id="ARBA00022679"/>
    </source>
</evidence>
<dbReference type="PANTHER" id="PTHR10285">
    <property type="entry name" value="URIDINE KINASE"/>
    <property type="match status" value="1"/>
</dbReference>
<dbReference type="Proteomes" id="UP001150062">
    <property type="component" value="Unassembled WGS sequence"/>
</dbReference>
<evidence type="ECO:0000256" key="2">
    <source>
        <dbReference type="ARBA" id="ARBA00004784"/>
    </source>
</evidence>
<keyword evidence="4 6" id="KW-0547">Nucleotide-binding</keyword>
<evidence type="ECO:0000313" key="9">
    <source>
        <dbReference type="EMBL" id="KAJ6238357.1"/>
    </source>
</evidence>
<evidence type="ECO:0000313" key="8">
    <source>
        <dbReference type="EMBL" id="KAJ3435828.1"/>
    </source>
</evidence>